<dbReference type="OrthoDB" id="285993at2"/>
<proteinExistence type="predicted"/>
<sequence>MNKSDFIEVLKQRTKQLAIDVIHMYDKIQKTDATRIIGRQLIRSVTSTAANYRATCIARSQKEFFSKISIVVEEADETLFWLEILKEANFASSETIDPLINETLEILKIMSKARKNAGNN</sequence>
<accession>A0A2S7WBN2</accession>
<dbReference type="Pfam" id="PF05635">
    <property type="entry name" value="23S_rRNA_IVP"/>
    <property type="match status" value="1"/>
</dbReference>
<dbReference type="SUPFAM" id="SSF158446">
    <property type="entry name" value="IVS-encoded protein-like"/>
    <property type="match status" value="1"/>
</dbReference>
<dbReference type="RefSeq" id="WP_105046179.1">
    <property type="nucleotide sequence ID" value="NZ_CP150662.1"/>
</dbReference>
<dbReference type="Proteomes" id="UP000237608">
    <property type="component" value="Unassembled WGS sequence"/>
</dbReference>
<comment type="caution">
    <text evidence="1">The sequence shown here is derived from an EMBL/GenBank/DDBJ whole genome shotgun (WGS) entry which is preliminary data.</text>
</comment>
<reference evidence="1 2" key="1">
    <citation type="submission" date="2016-12" db="EMBL/GenBank/DDBJ databases">
        <title>Trade-off between light-utilization and light-protection in marine flavobacteria.</title>
        <authorList>
            <person name="Kumagai Y."/>
            <person name="Yoshizawa S."/>
            <person name="Kogure K."/>
            <person name="Iwasaki W."/>
        </authorList>
    </citation>
    <scope>NUCLEOTIDE SEQUENCE [LARGE SCALE GENOMIC DNA]</scope>
    <source>
        <strain evidence="1 2">KCTC 22729</strain>
    </source>
</reference>
<dbReference type="PIRSF" id="PIRSF035652">
    <property type="entry name" value="CHP02436"/>
    <property type="match status" value="1"/>
</dbReference>
<name>A0A2S7WBN2_9FLAO</name>
<dbReference type="PANTHER" id="PTHR38471:SF2">
    <property type="entry name" value="FOUR HELIX BUNDLE PROTEIN"/>
    <property type="match status" value="1"/>
</dbReference>
<dbReference type="NCBIfam" id="TIGR02436">
    <property type="entry name" value="four helix bundle protein"/>
    <property type="match status" value="1"/>
</dbReference>
<organism evidence="1 2">
    <name type="scientific">Polaribacter gangjinensis</name>
    <dbReference type="NCBI Taxonomy" id="574710"/>
    <lineage>
        <taxon>Bacteria</taxon>
        <taxon>Pseudomonadati</taxon>
        <taxon>Bacteroidota</taxon>
        <taxon>Flavobacteriia</taxon>
        <taxon>Flavobacteriales</taxon>
        <taxon>Flavobacteriaceae</taxon>
    </lineage>
</organism>
<gene>
    <name evidence="1" type="ORF">BTO13_07150</name>
</gene>
<dbReference type="InterPro" id="IPR012657">
    <property type="entry name" value="23S_rRNA-intervening_sequence"/>
</dbReference>
<keyword evidence="2" id="KW-1185">Reference proteome</keyword>
<dbReference type="InterPro" id="IPR036583">
    <property type="entry name" value="23S_rRNA_IVS_sf"/>
</dbReference>
<dbReference type="Gene3D" id="1.20.1440.60">
    <property type="entry name" value="23S rRNA-intervening sequence"/>
    <property type="match status" value="1"/>
</dbReference>
<dbReference type="AlphaFoldDB" id="A0A2S7WBN2"/>
<protein>
    <submittedName>
        <fullName evidence="1">Four helix bundle protein</fullName>
    </submittedName>
</protein>
<evidence type="ECO:0000313" key="1">
    <source>
        <dbReference type="EMBL" id="PQJ75038.1"/>
    </source>
</evidence>
<dbReference type="EMBL" id="MSCL01000001">
    <property type="protein sequence ID" value="PQJ75038.1"/>
    <property type="molecule type" value="Genomic_DNA"/>
</dbReference>
<evidence type="ECO:0000313" key="2">
    <source>
        <dbReference type="Proteomes" id="UP000237608"/>
    </source>
</evidence>
<dbReference type="PANTHER" id="PTHR38471">
    <property type="entry name" value="FOUR HELIX BUNDLE PROTEIN"/>
    <property type="match status" value="1"/>
</dbReference>